<feature type="non-terminal residue" evidence="1">
    <location>
        <position position="68"/>
    </location>
</feature>
<dbReference type="EMBL" id="LAZR01044891">
    <property type="protein sequence ID" value="KKL03532.1"/>
    <property type="molecule type" value="Genomic_DNA"/>
</dbReference>
<accession>A0A0F9APH7</accession>
<gene>
    <name evidence="1" type="ORF">LCGC14_2625180</name>
</gene>
<dbReference type="AlphaFoldDB" id="A0A0F9APH7"/>
<organism evidence="1">
    <name type="scientific">marine sediment metagenome</name>
    <dbReference type="NCBI Taxonomy" id="412755"/>
    <lineage>
        <taxon>unclassified sequences</taxon>
        <taxon>metagenomes</taxon>
        <taxon>ecological metagenomes</taxon>
    </lineage>
</organism>
<comment type="caution">
    <text evidence="1">The sequence shown here is derived from an EMBL/GenBank/DDBJ whole genome shotgun (WGS) entry which is preliminary data.</text>
</comment>
<protein>
    <submittedName>
        <fullName evidence="1">Uncharacterized protein</fullName>
    </submittedName>
</protein>
<dbReference type="Gene3D" id="2.60.120.200">
    <property type="match status" value="1"/>
</dbReference>
<proteinExistence type="predicted"/>
<sequence>MHLNTFQQPFRGLQINRTHPLAKNLIGYWPCNDGTGKKVWDYSGNANQATLEGTAPTWKGGQRGYAVN</sequence>
<name>A0A0F9APH7_9ZZZZ</name>
<evidence type="ECO:0000313" key="1">
    <source>
        <dbReference type="EMBL" id="KKL03532.1"/>
    </source>
</evidence>
<reference evidence="1" key="1">
    <citation type="journal article" date="2015" name="Nature">
        <title>Complex archaea that bridge the gap between prokaryotes and eukaryotes.</title>
        <authorList>
            <person name="Spang A."/>
            <person name="Saw J.H."/>
            <person name="Jorgensen S.L."/>
            <person name="Zaremba-Niedzwiedzka K."/>
            <person name="Martijn J."/>
            <person name="Lind A.E."/>
            <person name="van Eijk R."/>
            <person name="Schleper C."/>
            <person name="Guy L."/>
            <person name="Ettema T.J."/>
        </authorList>
    </citation>
    <scope>NUCLEOTIDE SEQUENCE</scope>
</reference>